<keyword evidence="3" id="KW-0436">Ligase</keyword>
<gene>
    <name evidence="3" type="primary">trl1_3</name>
    <name evidence="3" type="ORF">LTR16_010024</name>
</gene>
<sequence length="160" mass="17348">SEFHVTLIHRASASQHPQLWQQLSDLHTSLTRKANSDPSRKNSAAANDDASAPPPSPDPDLGTVKVLLERLIWDERLMCIVVRLLSSRAADGSAADFASVNEVPHVTVGTANATVKPKESNDLLNKWLAHGSGADTGLRELPVRGHVELEGRVKGVLQRR</sequence>
<keyword evidence="4" id="KW-1185">Reference proteome</keyword>
<feature type="region of interest" description="Disordered" evidence="1">
    <location>
        <begin position="30"/>
        <end position="62"/>
    </location>
</feature>
<proteinExistence type="predicted"/>
<feature type="domain" description="tRNA ligase phosphodiesterase" evidence="2">
    <location>
        <begin position="2"/>
        <end position="157"/>
    </location>
</feature>
<accession>A0ABR0JKG9</accession>
<reference evidence="3 4" key="1">
    <citation type="submission" date="2023-08" db="EMBL/GenBank/DDBJ databases">
        <title>Black Yeasts Isolated from many extreme environments.</title>
        <authorList>
            <person name="Coleine C."/>
            <person name="Stajich J.E."/>
            <person name="Selbmann L."/>
        </authorList>
    </citation>
    <scope>NUCLEOTIDE SEQUENCE [LARGE SCALE GENOMIC DNA]</scope>
    <source>
        <strain evidence="3 4">CCFEE 536</strain>
    </source>
</reference>
<evidence type="ECO:0000313" key="3">
    <source>
        <dbReference type="EMBL" id="KAK5066489.1"/>
    </source>
</evidence>
<name>A0ABR0JKG9_9PEZI</name>
<dbReference type="PANTHER" id="PTHR32004">
    <property type="entry name" value="TRNA LIGASE"/>
    <property type="match status" value="1"/>
</dbReference>
<feature type="non-terminal residue" evidence="3">
    <location>
        <position position="1"/>
    </location>
</feature>
<evidence type="ECO:0000313" key="4">
    <source>
        <dbReference type="Proteomes" id="UP001357485"/>
    </source>
</evidence>
<evidence type="ECO:0000256" key="1">
    <source>
        <dbReference type="SAM" id="MobiDB-lite"/>
    </source>
</evidence>
<dbReference type="EMBL" id="JAVRRA010027369">
    <property type="protein sequence ID" value="KAK5066489.1"/>
    <property type="molecule type" value="Genomic_DNA"/>
</dbReference>
<dbReference type="Proteomes" id="UP001357485">
    <property type="component" value="Unassembled WGS sequence"/>
</dbReference>
<dbReference type="Pfam" id="PF08302">
    <property type="entry name" value="tRNA_lig_CPD"/>
    <property type="match status" value="1"/>
</dbReference>
<feature type="compositionally biased region" description="Low complexity" evidence="1">
    <location>
        <begin position="42"/>
        <end position="51"/>
    </location>
</feature>
<evidence type="ECO:0000259" key="2">
    <source>
        <dbReference type="Pfam" id="PF08302"/>
    </source>
</evidence>
<dbReference type="InterPro" id="IPR015965">
    <property type="entry name" value="tRNA_lig_PDEase"/>
</dbReference>
<organism evidence="3 4">
    <name type="scientific">Cryomyces antarcticus</name>
    <dbReference type="NCBI Taxonomy" id="329879"/>
    <lineage>
        <taxon>Eukaryota</taxon>
        <taxon>Fungi</taxon>
        <taxon>Dikarya</taxon>
        <taxon>Ascomycota</taxon>
        <taxon>Pezizomycotina</taxon>
        <taxon>Dothideomycetes</taxon>
        <taxon>Dothideomycetes incertae sedis</taxon>
        <taxon>Cryomyces</taxon>
    </lineage>
</organism>
<dbReference type="GO" id="GO:0003972">
    <property type="term" value="F:RNA ligase (ATP) activity"/>
    <property type="evidence" value="ECO:0007669"/>
    <property type="project" value="UniProtKB-EC"/>
</dbReference>
<dbReference type="EC" id="6.5.1.3" evidence="3"/>
<comment type="caution">
    <text evidence="3">The sequence shown here is derived from an EMBL/GenBank/DDBJ whole genome shotgun (WGS) entry which is preliminary data.</text>
</comment>
<dbReference type="PANTHER" id="PTHR32004:SF1">
    <property type="entry name" value="TRNA LIGASE"/>
    <property type="match status" value="1"/>
</dbReference>
<protein>
    <submittedName>
        <fullName evidence="3">tRNA ligase</fullName>
        <ecNumber evidence="3">6.5.1.3</ecNumber>
    </submittedName>
</protein>